<dbReference type="InterPro" id="IPR001841">
    <property type="entry name" value="Znf_RING"/>
</dbReference>
<evidence type="ECO:0000256" key="2">
    <source>
        <dbReference type="ARBA" id="ARBA00004906"/>
    </source>
</evidence>
<evidence type="ECO:0000256" key="1">
    <source>
        <dbReference type="ARBA" id="ARBA00000900"/>
    </source>
</evidence>
<feature type="compositionally biased region" description="Polar residues" evidence="13">
    <location>
        <begin position="164"/>
        <end position="183"/>
    </location>
</feature>
<keyword evidence="5" id="KW-0808">Transferase</keyword>
<keyword evidence="6" id="KW-0479">Metal-binding</keyword>
<dbReference type="PROSITE" id="PS50089">
    <property type="entry name" value="ZF_RING_2"/>
    <property type="match status" value="1"/>
</dbReference>
<feature type="region of interest" description="Disordered" evidence="13">
    <location>
        <begin position="145"/>
        <end position="301"/>
    </location>
</feature>
<dbReference type="EMBL" id="BAAFST010000020">
    <property type="protein sequence ID" value="GAB1303091.1"/>
    <property type="molecule type" value="Genomic_DNA"/>
</dbReference>
<evidence type="ECO:0000256" key="10">
    <source>
        <dbReference type="ARBA" id="ARBA00030910"/>
    </source>
</evidence>
<sequence>MEKPEENNAKSLVQTNLRPEESQAPTEGSMSQTVQTNEKQPERATSEQNAQDLQGTSQKTTTNDSEIVALHIDDCNFKCPICLDILRNTRITKSCFHRFCKDCIITALRLGNKECPVCRRKLISKRSLDPDPQLDEFISKMFPGYNEKESSRQKPLGKRKYKTQHTSNVINQRRQEITATNSVQREEQQIKTSSGLESNNDCSPCCSNSSTHSSDRAGPSNKRAKTTESEHESKHTTVTFDSVTDGASELESNLHPSHRGEDDSEHAELATTSDNSTGNESSLSLALGLASERYQRNREPA</sequence>
<dbReference type="PANTHER" id="PTHR46076:SF4">
    <property type="entry name" value="E3 UBIQUITIN-PROTEIN LIGASE RING2"/>
    <property type="match status" value="1"/>
</dbReference>
<evidence type="ECO:0000256" key="8">
    <source>
        <dbReference type="ARBA" id="ARBA00022833"/>
    </source>
</evidence>
<dbReference type="EC" id="2.3.2.27" evidence="3"/>
<evidence type="ECO:0000256" key="12">
    <source>
        <dbReference type="PROSITE-ProRule" id="PRU00175"/>
    </source>
</evidence>
<evidence type="ECO:0000256" key="4">
    <source>
        <dbReference type="ARBA" id="ARBA00019736"/>
    </source>
</evidence>
<keyword evidence="7 12" id="KW-0863">Zinc-finger</keyword>
<feature type="compositionally biased region" description="Polar residues" evidence="13">
    <location>
        <begin position="46"/>
        <end position="60"/>
    </location>
</feature>
<evidence type="ECO:0000259" key="14">
    <source>
        <dbReference type="PROSITE" id="PS50089"/>
    </source>
</evidence>
<feature type="compositionally biased region" description="Polar residues" evidence="13">
    <location>
        <begin position="270"/>
        <end position="280"/>
    </location>
</feature>
<dbReference type="PANTHER" id="PTHR46076">
    <property type="entry name" value="E3 UBIQUITIN-PROTEIN LIGASE RING1 / RING 2 FAMILY MEMBER"/>
    <property type="match status" value="1"/>
</dbReference>
<feature type="compositionally biased region" description="Polar residues" evidence="13">
    <location>
        <begin position="9"/>
        <end position="38"/>
    </location>
</feature>
<evidence type="ECO:0000313" key="16">
    <source>
        <dbReference type="Proteomes" id="UP001623349"/>
    </source>
</evidence>
<evidence type="ECO:0000256" key="9">
    <source>
        <dbReference type="ARBA" id="ARBA00030504"/>
    </source>
</evidence>
<feature type="region of interest" description="Disordered" evidence="13">
    <location>
        <begin position="1"/>
        <end position="60"/>
    </location>
</feature>
<evidence type="ECO:0000256" key="11">
    <source>
        <dbReference type="ARBA" id="ARBA00032293"/>
    </source>
</evidence>
<protein>
    <recommendedName>
        <fullName evidence="4">E3 ubiquitin-protein ligase RING2</fullName>
        <ecNumber evidence="3">2.3.2.27</ecNumber>
    </recommendedName>
    <alternativeName>
        <fullName evidence="9">RING finger protein 1B</fullName>
    </alternativeName>
    <alternativeName>
        <fullName evidence="11">RING finger protein 2</fullName>
    </alternativeName>
    <alternativeName>
        <fullName evidence="10">RING-type E3 ubiquitin transferase RING2</fullName>
    </alternativeName>
</protein>
<organism evidence="15 16">
    <name type="scientific">Apodemus speciosus</name>
    <name type="common">Large Japanese field mouse</name>
    <dbReference type="NCBI Taxonomy" id="105296"/>
    <lineage>
        <taxon>Eukaryota</taxon>
        <taxon>Metazoa</taxon>
        <taxon>Chordata</taxon>
        <taxon>Craniata</taxon>
        <taxon>Vertebrata</taxon>
        <taxon>Euteleostomi</taxon>
        <taxon>Mammalia</taxon>
        <taxon>Eutheria</taxon>
        <taxon>Euarchontoglires</taxon>
        <taxon>Glires</taxon>
        <taxon>Rodentia</taxon>
        <taxon>Myomorpha</taxon>
        <taxon>Muroidea</taxon>
        <taxon>Muridae</taxon>
        <taxon>Murinae</taxon>
        <taxon>Apodemus</taxon>
    </lineage>
</organism>
<evidence type="ECO:0000256" key="7">
    <source>
        <dbReference type="ARBA" id="ARBA00022771"/>
    </source>
</evidence>
<dbReference type="CDD" id="cd16531">
    <property type="entry name" value="RING-HC_RING1-like"/>
    <property type="match status" value="1"/>
</dbReference>
<evidence type="ECO:0000313" key="15">
    <source>
        <dbReference type="EMBL" id="GAB1303091.1"/>
    </source>
</evidence>
<dbReference type="Pfam" id="PF13923">
    <property type="entry name" value="zf-C3HC4_2"/>
    <property type="match status" value="1"/>
</dbReference>
<dbReference type="SMART" id="SM00184">
    <property type="entry name" value="RING"/>
    <property type="match status" value="1"/>
</dbReference>
<evidence type="ECO:0000256" key="5">
    <source>
        <dbReference type="ARBA" id="ARBA00022679"/>
    </source>
</evidence>
<comment type="caution">
    <text evidence="15">The sequence shown here is derived from an EMBL/GenBank/DDBJ whole genome shotgun (WGS) entry which is preliminary data.</text>
</comment>
<feature type="compositionally biased region" description="Low complexity" evidence="13">
    <location>
        <begin position="281"/>
        <end position="291"/>
    </location>
</feature>
<keyword evidence="8" id="KW-0862">Zinc</keyword>
<proteinExistence type="predicted"/>
<feature type="domain" description="RING-type" evidence="14">
    <location>
        <begin position="79"/>
        <end position="119"/>
    </location>
</feature>
<dbReference type="Proteomes" id="UP001623349">
    <property type="component" value="Unassembled WGS sequence"/>
</dbReference>
<reference evidence="15 16" key="1">
    <citation type="submission" date="2024-08" db="EMBL/GenBank/DDBJ databases">
        <title>The draft genome of Apodemus speciosus.</title>
        <authorList>
            <person name="Nabeshima K."/>
            <person name="Suzuki S."/>
            <person name="Onuma M."/>
        </authorList>
    </citation>
    <scope>NUCLEOTIDE SEQUENCE [LARGE SCALE GENOMIC DNA]</scope>
    <source>
        <strain evidence="15">IB14-021</strain>
    </source>
</reference>
<dbReference type="InterPro" id="IPR043540">
    <property type="entry name" value="RING1/RING2"/>
</dbReference>
<dbReference type="InterPro" id="IPR013083">
    <property type="entry name" value="Znf_RING/FYVE/PHD"/>
</dbReference>
<evidence type="ECO:0000256" key="6">
    <source>
        <dbReference type="ARBA" id="ARBA00022723"/>
    </source>
</evidence>
<dbReference type="SUPFAM" id="SSF57850">
    <property type="entry name" value="RING/U-box"/>
    <property type="match status" value="1"/>
</dbReference>
<dbReference type="PROSITE" id="PS00518">
    <property type="entry name" value="ZF_RING_1"/>
    <property type="match status" value="1"/>
</dbReference>
<dbReference type="Gene3D" id="3.30.40.10">
    <property type="entry name" value="Zinc/RING finger domain, C3HC4 (zinc finger)"/>
    <property type="match status" value="1"/>
</dbReference>
<keyword evidence="16" id="KW-1185">Reference proteome</keyword>
<dbReference type="InterPro" id="IPR017907">
    <property type="entry name" value="Znf_RING_CS"/>
</dbReference>
<comment type="pathway">
    <text evidence="2">Protein modification; protein ubiquitination.</text>
</comment>
<feature type="compositionally biased region" description="Low complexity" evidence="13">
    <location>
        <begin position="198"/>
        <end position="212"/>
    </location>
</feature>
<evidence type="ECO:0000256" key="13">
    <source>
        <dbReference type="SAM" id="MobiDB-lite"/>
    </source>
</evidence>
<name>A0ABQ0FV14_APOSI</name>
<comment type="catalytic activity">
    <reaction evidence="1">
        <text>S-ubiquitinyl-[E2 ubiquitin-conjugating enzyme]-L-cysteine + [acceptor protein]-L-lysine = [E2 ubiquitin-conjugating enzyme]-L-cysteine + N(6)-ubiquitinyl-[acceptor protein]-L-lysine.</text>
        <dbReference type="EC" id="2.3.2.27"/>
    </reaction>
</comment>
<accession>A0ABQ0FV14</accession>
<gene>
    <name evidence="15" type="ORF">APTSU1_001833200</name>
</gene>
<evidence type="ECO:0000256" key="3">
    <source>
        <dbReference type="ARBA" id="ARBA00012483"/>
    </source>
</evidence>
<feature type="compositionally biased region" description="Basic and acidic residues" evidence="13">
    <location>
        <begin position="225"/>
        <end position="235"/>
    </location>
</feature>